<sequence>MIPFHHHSLLAGLPLLGLALALGTPPALAETEEVNLYSARKEALIKPLLERFTDETGIEVNLVTGKADALLQRLKNEGRNSPADVLLTVDAGNLHRAKAAGLTQAFESETVTEAVPETYRDPEGHWTGLSLRARPIMYVKGEVDPSELSTYEALADPKWKGRICIRSSSNVYNQSLVASLIAADGTETTEEWAEGIVANMARPPKGGDRDQIKAAAAGQCDIAIANTYYLAGMLKSDDPGEKEPAEKVAIFWPNQPGSGDGRGTHVNVSGAAVTAASENTDAAVELIEFLVSPESQAWYAKVNGEYPVREGVEISPVLAEWGEFKADGLDLVKLGELNAAAVKLMDRAGWK</sequence>
<dbReference type="CDD" id="cd13542">
    <property type="entry name" value="PBP2_FutA1_ilke"/>
    <property type="match status" value="1"/>
</dbReference>
<dbReference type="PIRSF" id="PIRSF002825">
    <property type="entry name" value="CfbpA"/>
    <property type="match status" value="1"/>
</dbReference>
<dbReference type="Pfam" id="PF13416">
    <property type="entry name" value="SBP_bac_8"/>
    <property type="match status" value="1"/>
</dbReference>
<dbReference type="SUPFAM" id="SSF53850">
    <property type="entry name" value="Periplasmic binding protein-like II"/>
    <property type="match status" value="1"/>
</dbReference>
<dbReference type="AlphaFoldDB" id="A0AAJ0U4X0"/>
<dbReference type="GO" id="GO:0046872">
    <property type="term" value="F:metal ion binding"/>
    <property type="evidence" value="ECO:0007669"/>
    <property type="project" value="UniProtKB-KW"/>
</dbReference>
<dbReference type="RefSeq" id="WP_200346519.1">
    <property type="nucleotide sequence ID" value="NZ_NRSJ01000021.1"/>
</dbReference>
<evidence type="ECO:0000256" key="2">
    <source>
        <dbReference type="ARBA" id="ARBA00022729"/>
    </source>
</evidence>
<dbReference type="Gene3D" id="3.40.190.10">
    <property type="entry name" value="Periplasmic binding protein-like II"/>
    <property type="match status" value="2"/>
</dbReference>
<reference evidence="5" key="1">
    <citation type="submission" date="2017-08" db="EMBL/GenBank/DDBJ databases">
        <authorList>
            <person name="Imhoff J.F."/>
            <person name="Rahn T."/>
            <person name="Kuenzel S."/>
            <person name="Neulinger S.C."/>
        </authorList>
    </citation>
    <scope>NUCLEOTIDE SEQUENCE</scope>
    <source>
        <strain evidence="5">DSM 11080</strain>
    </source>
</reference>
<dbReference type="InterPro" id="IPR026045">
    <property type="entry name" value="Ferric-bd"/>
</dbReference>
<comment type="caution">
    <text evidence="5">The sequence shown here is derived from an EMBL/GenBank/DDBJ whole genome shotgun (WGS) entry which is preliminary data.</text>
</comment>
<proteinExistence type="inferred from homology"/>
<keyword evidence="3" id="KW-0408">Iron</keyword>
<keyword evidence="2 4" id="KW-0732">Signal</keyword>
<keyword evidence="3" id="KW-0479">Metal-binding</keyword>
<evidence type="ECO:0000313" key="6">
    <source>
        <dbReference type="Proteomes" id="UP001296776"/>
    </source>
</evidence>
<protein>
    <submittedName>
        <fullName evidence="5">Fe(3+) ABC transporter substrate-binding protein</fullName>
    </submittedName>
</protein>
<accession>A0AAJ0U4X0</accession>
<keyword evidence="6" id="KW-1185">Reference proteome</keyword>
<evidence type="ECO:0000256" key="4">
    <source>
        <dbReference type="SAM" id="SignalP"/>
    </source>
</evidence>
<dbReference type="InterPro" id="IPR006059">
    <property type="entry name" value="SBP"/>
</dbReference>
<dbReference type="GO" id="GO:0030288">
    <property type="term" value="C:outer membrane-bounded periplasmic space"/>
    <property type="evidence" value="ECO:0007669"/>
    <property type="project" value="TreeGrafter"/>
</dbReference>
<dbReference type="PANTHER" id="PTHR30006:SF15">
    <property type="entry name" value="IRON-UTILIZATION PERIPLASMIC PROTEIN"/>
    <property type="match status" value="1"/>
</dbReference>
<organism evidence="5 6">
    <name type="scientific">Halochromatium glycolicum</name>
    <dbReference type="NCBI Taxonomy" id="85075"/>
    <lineage>
        <taxon>Bacteria</taxon>
        <taxon>Pseudomonadati</taxon>
        <taxon>Pseudomonadota</taxon>
        <taxon>Gammaproteobacteria</taxon>
        <taxon>Chromatiales</taxon>
        <taxon>Chromatiaceae</taxon>
        <taxon>Halochromatium</taxon>
    </lineage>
</organism>
<reference evidence="5" key="2">
    <citation type="journal article" date="2020" name="Microorganisms">
        <title>Osmotic Adaptation and Compatible Solute Biosynthesis of Phototrophic Bacteria as Revealed from Genome Analyses.</title>
        <authorList>
            <person name="Imhoff J.F."/>
            <person name="Rahn T."/>
            <person name="Kunzel S."/>
            <person name="Keller A."/>
            <person name="Neulinger S.C."/>
        </authorList>
    </citation>
    <scope>NUCLEOTIDE SEQUENCE</scope>
    <source>
        <strain evidence="5">DSM 11080</strain>
    </source>
</reference>
<name>A0AAJ0U4X0_9GAMM</name>
<feature type="binding site" evidence="3">
    <location>
        <position position="229"/>
    </location>
    <ligand>
        <name>Fe cation</name>
        <dbReference type="ChEBI" id="CHEBI:24875"/>
    </ligand>
</feature>
<dbReference type="Proteomes" id="UP001296776">
    <property type="component" value="Unassembled WGS sequence"/>
</dbReference>
<dbReference type="PANTHER" id="PTHR30006">
    <property type="entry name" value="THIAMINE-BINDING PERIPLASMIC PROTEIN-RELATED"/>
    <property type="match status" value="1"/>
</dbReference>
<feature type="binding site" evidence="3">
    <location>
        <position position="228"/>
    </location>
    <ligand>
        <name>Fe cation</name>
        <dbReference type="ChEBI" id="CHEBI:24875"/>
    </ligand>
</feature>
<feature type="signal peptide" evidence="4">
    <location>
        <begin position="1"/>
        <end position="29"/>
    </location>
</feature>
<dbReference type="EMBL" id="NRSJ01000021">
    <property type="protein sequence ID" value="MBK1705301.1"/>
    <property type="molecule type" value="Genomic_DNA"/>
</dbReference>
<evidence type="ECO:0000256" key="3">
    <source>
        <dbReference type="PIRSR" id="PIRSR002825-1"/>
    </source>
</evidence>
<comment type="similarity">
    <text evidence="1">Belongs to the bacterial solute-binding protein 1 family.</text>
</comment>
<gene>
    <name evidence="5" type="ORF">CKO40_12285</name>
</gene>
<evidence type="ECO:0000256" key="1">
    <source>
        <dbReference type="ARBA" id="ARBA00008520"/>
    </source>
</evidence>
<evidence type="ECO:0000313" key="5">
    <source>
        <dbReference type="EMBL" id="MBK1705301.1"/>
    </source>
</evidence>
<feature type="chain" id="PRO_5042599047" evidence="4">
    <location>
        <begin position="30"/>
        <end position="351"/>
    </location>
</feature>